<feature type="region of interest" description="Disordered" evidence="1">
    <location>
        <begin position="411"/>
        <end position="436"/>
    </location>
</feature>
<dbReference type="RefSeq" id="WP_248144978.1">
    <property type="nucleotide sequence ID" value="NZ_BAAAOF010000002.1"/>
</dbReference>
<keyword evidence="3" id="KW-1185">Reference proteome</keyword>
<protein>
    <recommendedName>
        <fullName evidence="4">Phage minor capsid protein 2</fullName>
    </recommendedName>
</protein>
<evidence type="ECO:0008006" key="4">
    <source>
        <dbReference type="Google" id="ProtNLM"/>
    </source>
</evidence>
<name>A0ABP5AL59_9MICO</name>
<dbReference type="EMBL" id="BAAAOF010000002">
    <property type="protein sequence ID" value="GAA1915248.1"/>
    <property type="molecule type" value="Genomic_DNA"/>
</dbReference>
<dbReference type="Pfam" id="PF06152">
    <property type="entry name" value="Phage_min_cap2"/>
    <property type="match status" value="1"/>
</dbReference>
<comment type="caution">
    <text evidence="2">The sequence shown here is derived from an EMBL/GenBank/DDBJ whole genome shotgun (WGS) entry which is preliminary data.</text>
</comment>
<evidence type="ECO:0000256" key="1">
    <source>
        <dbReference type="SAM" id="MobiDB-lite"/>
    </source>
</evidence>
<dbReference type="InterPro" id="IPR009319">
    <property type="entry name" value="Phage_A118_VSP1"/>
</dbReference>
<proteinExistence type="predicted"/>
<gene>
    <name evidence="2" type="ORF">GCM10009775_04600</name>
</gene>
<reference evidence="3" key="1">
    <citation type="journal article" date="2019" name="Int. J. Syst. Evol. Microbiol.">
        <title>The Global Catalogue of Microorganisms (GCM) 10K type strain sequencing project: providing services to taxonomists for standard genome sequencing and annotation.</title>
        <authorList>
            <consortium name="The Broad Institute Genomics Platform"/>
            <consortium name="The Broad Institute Genome Sequencing Center for Infectious Disease"/>
            <person name="Wu L."/>
            <person name="Ma J."/>
        </authorList>
    </citation>
    <scope>NUCLEOTIDE SEQUENCE [LARGE SCALE GENOMIC DNA]</scope>
    <source>
        <strain evidence="3">JCM 14900</strain>
    </source>
</reference>
<dbReference type="Proteomes" id="UP001501343">
    <property type="component" value="Unassembled WGS sequence"/>
</dbReference>
<evidence type="ECO:0000313" key="2">
    <source>
        <dbReference type="EMBL" id="GAA1915248.1"/>
    </source>
</evidence>
<evidence type="ECO:0000313" key="3">
    <source>
        <dbReference type="Proteomes" id="UP001501343"/>
    </source>
</evidence>
<sequence length="639" mass="69676">MALFVPNPDAESVEEIIEQLSVELARMYRDAEDELIREIAKRAARDMQLASKLPTAIAPGGLTVAERRRQNRILAELAAHRAVAVRELQSLAVATQERLRLSGMVQQIIELAAREGEAAAAAQLGFASRVPAAVIPLPFLGGAAATSATTLTSAGSQAVAMVALSLQNRLDVLNQRITRFPQDAYQRIIALHSPNTLLGITTSRTQQAAAVQRFLAEGIPAFVDRSGRRWTIGAYAEMAGRTSVNRAYNDAGVWRMQQSGVNLVTVVRGLDSCKKCAAWAGKILSTDGTPAGPVTLPHATNDSSVTVQVAATVDGARNAGWGHPNCRCRLVPYLPGLTVPQDDTTYDPEAEKERAEQRRLEREIRAAKRLEATALNDTDRARAAAGVREAQAQMREFVRDTGRQRRSYREQLHFSDGRGGPIRATPAPKPPAPRTSVDIRIKKNTDLGAAVYGARASIARVHTIPTGLRHLPVETARLAPGVNGVYRGGASRLQMSMNGPSPRLTFAHEIGHYLDHQLLGTTTRNFESRLMTENVTRDWLAKVTETASYRALAALKADPLTPADIVKHIDYLMSPVELWGRSYAQYIATRSADKVMLAELAAFRASESPWIVSRQWSTTDFEPVASAIDEIFRGKGLLK</sequence>
<organism evidence="2 3">
    <name type="scientific">Microbacterium aoyamense</name>
    <dbReference type="NCBI Taxonomy" id="344166"/>
    <lineage>
        <taxon>Bacteria</taxon>
        <taxon>Bacillati</taxon>
        <taxon>Actinomycetota</taxon>
        <taxon>Actinomycetes</taxon>
        <taxon>Micrococcales</taxon>
        <taxon>Microbacteriaceae</taxon>
        <taxon>Microbacterium</taxon>
    </lineage>
</organism>
<accession>A0ABP5AL59</accession>